<dbReference type="InterPro" id="IPR051135">
    <property type="entry name" value="Gal/GlcNAc/GalNAc_ST"/>
</dbReference>
<evidence type="ECO:0000256" key="7">
    <source>
        <dbReference type="ARBA" id="ARBA00023034"/>
    </source>
</evidence>
<keyword evidence="3 13" id="KW-0808">Transferase</keyword>
<protein>
    <recommendedName>
        <fullName evidence="13">Sulfotransferase</fullName>
        <ecNumber evidence="13">2.8.2.-</ecNumber>
    </recommendedName>
</protein>
<keyword evidence="9" id="KW-0325">Glycoprotein</keyword>
<dbReference type="Gene3D" id="3.40.50.300">
    <property type="entry name" value="P-loop containing nucleotide triphosphate hydrolases"/>
    <property type="match status" value="1"/>
</dbReference>
<comment type="similarity">
    <text evidence="2">Belongs to the sulfotransferase 1 family. Gal/GlcNAc/GalNAc subfamily.</text>
</comment>
<dbReference type="GO" id="GO:0006790">
    <property type="term" value="P:sulfur compound metabolic process"/>
    <property type="evidence" value="ECO:0007669"/>
    <property type="project" value="TreeGrafter"/>
</dbReference>
<dbReference type="GO" id="GO:0008459">
    <property type="term" value="F:chondroitin 6-sulfotransferase activity"/>
    <property type="evidence" value="ECO:0007669"/>
    <property type="project" value="UniProtKB-EC"/>
</dbReference>
<dbReference type="Pfam" id="PF00685">
    <property type="entry name" value="Sulfotransfer_1"/>
    <property type="match status" value="1"/>
</dbReference>
<reference evidence="16" key="1">
    <citation type="submission" date="2025-08" db="UniProtKB">
        <authorList>
            <consortium name="Ensembl"/>
        </authorList>
    </citation>
    <scope>IDENTIFICATION</scope>
</reference>
<evidence type="ECO:0000256" key="10">
    <source>
        <dbReference type="ARBA" id="ARBA00023277"/>
    </source>
</evidence>
<keyword evidence="17" id="KW-1185">Reference proteome</keyword>
<evidence type="ECO:0000256" key="4">
    <source>
        <dbReference type="ARBA" id="ARBA00022692"/>
    </source>
</evidence>
<evidence type="ECO:0000259" key="15">
    <source>
        <dbReference type="Pfam" id="PF00685"/>
    </source>
</evidence>
<reference evidence="16" key="2">
    <citation type="submission" date="2025-09" db="UniProtKB">
        <authorList>
            <consortium name="Ensembl"/>
        </authorList>
    </citation>
    <scope>IDENTIFICATION</scope>
</reference>
<evidence type="ECO:0000256" key="2">
    <source>
        <dbReference type="ARBA" id="ARBA00005530"/>
    </source>
</evidence>
<dbReference type="PANTHER" id="PTHR10704">
    <property type="entry name" value="CARBOHYDRATE SULFOTRANSFERASE"/>
    <property type="match status" value="1"/>
</dbReference>
<dbReference type="GO" id="GO:0001517">
    <property type="term" value="F:N-acetylglucosamine 6-O-sulfotransferase activity"/>
    <property type="evidence" value="ECO:0007669"/>
    <property type="project" value="TreeGrafter"/>
</dbReference>
<keyword evidence="10" id="KW-0119">Carbohydrate metabolism</keyword>
<evidence type="ECO:0000256" key="14">
    <source>
        <dbReference type="SAM" id="Phobius"/>
    </source>
</evidence>
<evidence type="ECO:0000256" key="3">
    <source>
        <dbReference type="ARBA" id="ARBA00022679"/>
    </source>
</evidence>
<accession>A0A8C6UZS6</accession>
<keyword evidence="6 14" id="KW-1133">Transmembrane helix</keyword>
<dbReference type="GO" id="GO:0000139">
    <property type="term" value="C:Golgi membrane"/>
    <property type="evidence" value="ECO:0007669"/>
    <property type="project" value="UniProtKB-SubCell"/>
</dbReference>
<dbReference type="AlphaFoldDB" id="A0A8C6UZS6"/>
<keyword evidence="7" id="KW-0333">Golgi apparatus</keyword>
<dbReference type="FunFam" id="3.40.50.300:FF:000938">
    <property type="entry name" value="Sulfotransferase"/>
    <property type="match status" value="1"/>
</dbReference>
<dbReference type="SUPFAM" id="SSF52540">
    <property type="entry name" value="P-loop containing nucleoside triphosphate hydrolases"/>
    <property type="match status" value="1"/>
</dbReference>
<organism evidence="16 17">
    <name type="scientific">Neogobius melanostomus</name>
    <name type="common">round goby</name>
    <dbReference type="NCBI Taxonomy" id="47308"/>
    <lineage>
        <taxon>Eukaryota</taxon>
        <taxon>Metazoa</taxon>
        <taxon>Chordata</taxon>
        <taxon>Craniata</taxon>
        <taxon>Vertebrata</taxon>
        <taxon>Euteleostomi</taxon>
        <taxon>Actinopterygii</taxon>
        <taxon>Neopterygii</taxon>
        <taxon>Teleostei</taxon>
        <taxon>Neoteleostei</taxon>
        <taxon>Acanthomorphata</taxon>
        <taxon>Gobiaria</taxon>
        <taxon>Gobiiformes</taxon>
        <taxon>Gobioidei</taxon>
        <taxon>Gobiidae</taxon>
        <taxon>Benthophilinae</taxon>
        <taxon>Neogobiini</taxon>
        <taxon>Neogobius</taxon>
    </lineage>
</organism>
<keyword evidence="8 14" id="KW-0472">Membrane</keyword>
<evidence type="ECO:0000313" key="17">
    <source>
        <dbReference type="Proteomes" id="UP000694523"/>
    </source>
</evidence>
<dbReference type="Ensembl" id="ENSNMLT00000044913.1">
    <property type="protein sequence ID" value="ENSNMLP00000040376.1"/>
    <property type="gene ID" value="ENSNMLG00000024798.1"/>
</dbReference>
<dbReference type="EC" id="2.8.2.-" evidence="13"/>
<evidence type="ECO:0000256" key="5">
    <source>
        <dbReference type="ARBA" id="ARBA00022968"/>
    </source>
</evidence>
<comment type="catalytic activity">
    <reaction evidence="12">
        <text>chondroitin beta-D-glucuronate + n 3'-phosphoadenylyl sulfate = chondroitin 6'-sulfate + n adenosine 3',5'-bisphosphate + n H(+)</text>
        <dbReference type="Rhea" id="RHEA:11108"/>
        <dbReference type="Rhea" id="RHEA-COMP:9827"/>
        <dbReference type="Rhea" id="RHEA-COMP:9828"/>
        <dbReference type="ChEBI" id="CHEBI:15378"/>
        <dbReference type="ChEBI" id="CHEBI:57652"/>
        <dbReference type="ChEBI" id="CHEBI:58339"/>
        <dbReference type="ChEBI" id="CHEBI:58343"/>
        <dbReference type="ChEBI" id="CHEBI:62065"/>
        <dbReference type="EC" id="2.8.2.17"/>
    </reaction>
    <physiologicalReaction direction="left-to-right" evidence="12">
        <dbReference type="Rhea" id="RHEA:11109"/>
    </physiologicalReaction>
</comment>
<evidence type="ECO:0000313" key="16">
    <source>
        <dbReference type="Ensembl" id="ENSNMLP00000040376.1"/>
    </source>
</evidence>
<comment type="subcellular location">
    <subcellularLocation>
        <location evidence="1">Golgi apparatus membrane</location>
        <topology evidence="1">Single-pass type II membrane protein</topology>
    </subcellularLocation>
</comment>
<dbReference type="GO" id="GO:0045130">
    <property type="term" value="F:keratan sulfotransferase activity"/>
    <property type="evidence" value="ECO:0007669"/>
    <property type="project" value="UniProtKB-EC"/>
</dbReference>
<evidence type="ECO:0000256" key="11">
    <source>
        <dbReference type="ARBA" id="ARBA00036278"/>
    </source>
</evidence>
<evidence type="ECO:0000256" key="8">
    <source>
        <dbReference type="ARBA" id="ARBA00023136"/>
    </source>
</evidence>
<evidence type="ECO:0000256" key="9">
    <source>
        <dbReference type="ARBA" id="ARBA00023180"/>
    </source>
</evidence>
<name>A0A8C6UZS6_9GOBI</name>
<dbReference type="InterPro" id="IPR027417">
    <property type="entry name" value="P-loop_NTPase"/>
</dbReference>
<dbReference type="Proteomes" id="UP000694523">
    <property type="component" value="Unplaced"/>
</dbReference>
<feature type="domain" description="Sulfotransferase" evidence="15">
    <location>
        <begin position="110"/>
        <end position="428"/>
    </location>
</feature>
<comment type="catalytic activity">
    <reaction evidence="11">
        <text>3'-phosphoadenylyl sulfate + keratan = adenosine 3',5'-bisphosphate + keratan 6'-sulfate.</text>
        <dbReference type="EC" id="2.8.2.21"/>
    </reaction>
</comment>
<dbReference type="GO" id="GO:0006044">
    <property type="term" value="P:N-acetylglucosamine metabolic process"/>
    <property type="evidence" value="ECO:0007669"/>
    <property type="project" value="TreeGrafter"/>
</dbReference>
<evidence type="ECO:0000256" key="13">
    <source>
        <dbReference type="RuleBase" id="RU361155"/>
    </source>
</evidence>
<dbReference type="InterPro" id="IPR000863">
    <property type="entry name" value="Sulfotransferase_dom"/>
</dbReference>
<proteinExistence type="inferred from homology"/>
<keyword evidence="4 14" id="KW-0812">Transmembrane</keyword>
<feature type="transmembrane region" description="Helical" evidence="14">
    <location>
        <begin position="23"/>
        <end position="44"/>
    </location>
</feature>
<evidence type="ECO:0000256" key="1">
    <source>
        <dbReference type="ARBA" id="ARBA00004323"/>
    </source>
</evidence>
<dbReference type="PANTHER" id="PTHR10704:SF73">
    <property type="entry name" value="SULFOTRANSFERASE"/>
    <property type="match status" value="1"/>
</dbReference>
<sequence length="453" mass="52377">MVRQTYLCITIQEPRYDTRIVNIQYVLVVHIVHTVLTLCILFVIRVSDKLIQRQNPQQTPQTPLDYRNNTSAAMNMFKLLLSKLTNGNFSDLSKEQDNLLGLSSLSRGRKHILLLATTRTGSSFVGEFFNQHGESMFYLFEPLWHVERMLASSEEGNTGTMVGDVYRDVLQGLFLCDFSPLERFISPSPQEHVTAALFRRESSVSLCEEPVCKPYSPTEMYHCKTRRCGPLNLTLAAESCKSKQHHAIKTVRVRQLDSLQPLVEDPRLDIRIIQLVRDPRAILASRMVAFSSKYRTWKTWALDGQVTEKNKNTPMTKDVMKQTFYLFISLVGLSQPRWLRGRYMLVRYEDIARYPMEKAQEMYRFTGIPFSDKARDWIVRNTQTTQGASGIYSTQKNSSEQAEKWRFNIPFTLAQAVQRVCGPTMELFGYKFVHDKNTLVNKSISLLEEKVFY</sequence>
<evidence type="ECO:0000256" key="12">
    <source>
        <dbReference type="ARBA" id="ARBA00049862"/>
    </source>
</evidence>
<keyword evidence="5" id="KW-0735">Signal-anchor</keyword>
<evidence type="ECO:0000256" key="6">
    <source>
        <dbReference type="ARBA" id="ARBA00022989"/>
    </source>
</evidence>